<reference evidence="3" key="1">
    <citation type="journal article" date="2019" name="Int. J. Syst. Evol. Microbiol.">
        <title>The Global Catalogue of Microorganisms (GCM) 10K type strain sequencing project: providing services to taxonomists for standard genome sequencing and annotation.</title>
        <authorList>
            <consortium name="The Broad Institute Genomics Platform"/>
            <consortium name="The Broad Institute Genome Sequencing Center for Infectious Disease"/>
            <person name="Wu L."/>
            <person name="Ma J."/>
        </authorList>
    </citation>
    <scope>NUCLEOTIDE SEQUENCE [LARGE SCALE GENOMIC DNA]</scope>
    <source>
        <strain evidence="3">JCM 17336</strain>
    </source>
</reference>
<proteinExistence type="predicted"/>
<name>A0ABP7EWW0_9FLAO</name>
<keyword evidence="3" id="KW-1185">Reference proteome</keyword>
<organism evidence="2 3">
    <name type="scientific">Flavobacterium ginsengisoli</name>
    <dbReference type="NCBI Taxonomy" id="871694"/>
    <lineage>
        <taxon>Bacteria</taxon>
        <taxon>Pseudomonadati</taxon>
        <taxon>Bacteroidota</taxon>
        <taxon>Flavobacteriia</taxon>
        <taxon>Flavobacteriales</taxon>
        <taxon>Flavobacteriaceae</taxon>
        <taxon>Flavobacterium</taxon>
    </lineage>
</organism>
<sequence length="176" mass="20702">MDDNSLLSEETISNKIYFIRGQKVMLDSDLASLYDVETKRLNEQVKRNLSRFPEDFMFQLTENEYNSSRSQFATLKNGRGSNLKYLPYAFTEHGILMLSSILKSDKAIQTNIQIMRIFTKVRQMLLDTTEIKVDILQIQKKLENHDKNIELVFSYLDELTEKKENESERVKIGYKK</sequence>
<accession>A0ABP7EWW0</accession>
<protein>
    <submittedName>
        <fullName evidence="2">ORF6N domain-containing protein</fullName>
    </submittedName>
</protein>
<dbReference type="RefSeq" id="WP_198855050.1">
    <property type="nucleotide sequence ID" value="NZ_BAABDT010000001.1"/>
</dbReference>
<feature type="domain" description="KilA-N DNA-binding" evidence="1">
    <location>
        <begin position="14"/>
        <end position="101"/>
    </location>
</feature>
<evidence type="ECO:0000259" key="1">
    <source>
        <dbReference type="Pfam" id="PF10543"/>
    </source>
</evidence>
<dbReference type="Proteomes" id="UP001501367">
    <property type="component" value="Unassembled WGS sequence"/>
</dbReference>
<dbReference type="Pfam" id="PF10543">
    <property type="entry name" value="ORF6N"/>
    <property type="match status" value="1"/>
</dbReference>
<comment type="caution">
    <text evidence="2">The sequence shown here is derived from an EMBL/GenBank/DDBJ whole genome shotgun (WGS) entry which is preliminary data.</text>
</comment>
<dbReference type="InterPro" id="IPR018873">
    <property type="entry name" value="KilA-N_DNA-bd_domain"/>
</dbReference>
<dbReference type="EMBL" id="BAABDT010000001">
    <property type="protein sequence ID" value="GAA3723344.1"/>
    <property type="molecule type" value="Genomic_DNA"/>
</dbReference>
<gene>
    <name evidence="2" type="ORF">GCM10022422_00250</name>
</gene>
<evidence type="ECO:0000313" key="3">
    <source>
        <dbReference type="Proteomes" id="UP001501367"/>
    </source>
</evidence>
<evidence type="ECO:0000313" key="2">
    <source>
        <dbReference type="EMBL" id="GAA3723344.1"/>
    </source>
</evidence>